<gene>
    <name evidence="1" type="ORF">BDM02DRAFT_3188164</name>
</gene>
<sequence length="399" mass="45067">MSLPQELLDEILSHLPLDYGEDRRSLQSHSLVAKSWVNPSRRRLFRTVEIQETTLQSWFDTISPANEELLQHICSLSYIANATSQWAVQQPEYHVDVLWDYLPSLHQLRHLSLSSMHIPSDIAQQVEMFSAFRHTLSRLSLDYCNVTISALITLINYFPSLDCLDLNHPLHEVDGEPVPPLSRPIIQKLHISNVHGNGIDLLDKLSELGPVFDEIVVGGWLQDYLHALGPILGTVGAKAKCLRLLRDFKPRRSTPGSMLLSCCRGLRELEIAMACPGTKEVDLITSITSTNIRKITFTYLSSVQRLSWYGVHWGVLDNPLSLLVNRLGCKRQLEVEFRILDVKVIEMDGARAMVIVNSLAEFREKGKIRVVLVGLDGSEYVIHVGFIVPVFIPFADLPH</sequence>
<evidence type="ECO:0000313" key="2">
    <source>
        <dbReference type="Proteomes" id="UP000886501"/>
    </source>
</evidence>
<reference evidence="1" key="2">
    <citation type="journal article" date="2020" name="Nat. Commun.">
        <title>Large-scale genome sequencing of mycorrhizal fungi provides insights into the early evolution of symbiotic traits.</title>
        <authorList>
            <person name="Miyauchi S."/>
            <person name="Kiss E."/>
            <person name="Kuo A."/>
            <person name="Drula E."/>
            <person name="Kohler A."/>
            <person name="Sanchez-Garcia M."/>
            <person name="Morin E."/>
            <person name="Andreopoulos B."/>
            <person name="Barry K.W."/>
            <person name="Bonito G."/>
            <person name="Buee M."/>
            <person name="Carver A."/>
            <person name="Chen C."/>
            <person name="Cichocki N."/>
            <person name="Clum A."/>
            <person name="Culley D."/>
            <person name="Crous P.W."/>
            <person name="Fauchery L."/>
            <person name="Girlanda M."/>
            <person name="Hayes R.D."/>
            <person name="Keri Z."/>
            <person name="LaButti K."/>
            <person name="Lipzen A."/>
            <person name="Lombard V."/>
            <person name="Magnuson J."/>
            <person name="Maillard F."/>
            <person name="Murat C."/>
            <person name="Nolan M."/>
            <person name="Ohm R.A."/>
            <person name="Pangilinan J."/>
            <person name="Pereira M.F."/>
            <person name="Perotto S."/>
            <person name="Peter M."/>
            <person name="Pfister S."/>
            <person name="Riley R."/>
            <person name="Sitrit Y."/>
            <person name="Stielow J.B."/>
            <person name="Szollosi G."/>
            <person name="Zifcakova L."/>
            <person name="Stursova M."/>
            <person name="Spatafora J.W."/>
            <person name="Tedersoo L."/>
            <person name="Vaario L.M."/>
            <person name="Yamada A."/>
            <person name="Yan M."/>
            <person name="Wang P."/>
            <person name="Xu J."/>
            <person name="Bruns T."/>
            <person name="Baldrian P."/>
            <person name="Vilgalys R."/>
            <person name="Dunand C."/>
            <person name="Henrissat B."/>
            <person name="Grigoriev I.V."/>
            <person name="Hibbett D."/>
            <person name="Nagy L.G."/>
            <person name="Martin F.M."/>
        </authorList>
    </citation>
    <scope>NUCLEOTIDE SEQUENCE</scope>
    <source>
        <strain evidence="1">P2</strain>
    </source>
</reference>
<name>A0ACB6ZBW4_THEGA</name>
<protein>
    <submittedName>
        <fullName evidence="1">Uncharacterized protein</fullName>
    </submittedName>
</protein>
<accession>A0ACB6ZBW4</accession>
<keyword evidence="2" id="KW-1185">Reference proteome</keyword>
<reference evidence="1" key="1">
    <citation type="submission" date="2019-10" db="EMBL/GenBank/DDBJ databases">
        <authorList>
            <consortium name="DOE Joint Genome Institute"/>
            <person name="Kuo A."/>
            <person name="Miyauchi S."/>
            <person name="Kiss E."/>
            <person name="Drula E."/>
            <person name="Kohler A."/>
            <person name="Sanchez-Garcia M."/>
            <person name="Andreopoulos B."/>
            <person name="Barry K.W."/>
            <person name="Bonito G."/>
            <person name="Buee M."/>
            <person name="Carver A."/>
            <person name="Chen C."/>
            <person name="Cichocki N."/>
            <person name="Clum A."/>
            <person name="Culley D."/>
            <person name="Crous P.W."/>
            <person name="Fauchery L."/>
            <person name="Girlanda M."/>
            <person name="Hayes R."/>
            <person name="Keri Z."/>
            <person name="Labutti K."/>
            <person name="Lipzen A."/>
            <person name="Lombard V."/>
            <person name="Magnuson J."/>
            <person name="Maillard F."/>
            <person name="Morin E."/>
            <person name="Murat C."/>
            <person name="Nolan M."/>
            <person name="Ohm R."/>
            <person name="Pangilinan J."/>
            <person name="Pereira M."/>
            <person name="Perotto S."/>
            <person name="Peter M."/>
            <person name="Riley R."/>
            <person name="Sitrit Y."/>
            <person name="Stielow B."/>
            <person name="Szollosi G."/>
            <person name="Zifcakova L."/>
            <person name="Stursova M."/>
            <person name="Spatafora J.W."/>
            <person name="Tedersoo L."/>
            <person name="Vaario L.-M."/>
            <person name="Yamada A."/>
            <person name="Yan M."/>
            <person name="Wang P."/>
            <person name="Xu J."/>
            <person name="Bruns T."/>
            <person name="Baldrian P."/>
            <person name="Vilgalys R."/>
            <person name="Henrissat B."/>
            <person name="Grigoriev I.V."/>
            <person name="Hibbett D."/>
            <person name="Nagy L.G."/>
            <person name="Martin F.M."/>
        </authorList>
    </citation>
    <scope>NUCLEOTIDE SEQUENCE</scope>
    <source>
        <strain evidence="1">P2</strain>
    </source>
</reference>
<evidence type="ECO:0000313" key="1">
    <source>
        <dbReference type="EMBL" id="KAF9647255.1"/>
    </source>
</evidence>
<dbReference type="Proteomes" id="UP000886501">
    <property type="component" value="Unassembled WGS sequence"/>
</dbReference>
<comment type="caution">
    <text evidence="1">The sequence shown here is derived from an EMBL/GenBank/DDBJ whole genome shotgun (WGS) entry which is preliminary data.</text>
</comment>
<dbReference type="EMBL" id="MU118038">
    <property type="protein sequence ID" value="KAF9647255.1"/>
    <property type="molecule type" value="Genomic_DNA"/>
</dbReference>
<proteinExistence type="predicted"/>
<organism evidence="1 2">
    <name type="scientific">Thelephora ganbajun</name>
    <name type="common">Ganba fungus</name>
    <dbReference type="NCBI Taxonomy" id="370292"/>
    <lineage>
        <taxon>Eukaryota</taxon>
        <taxon>Fungi</taxon>
        <taxon>Dikarya</taxon>
        <taxon>Basidiomycota</taxon>
        <taxon>Agaricomycotina</taxon>
        <taxon>Agaricomycetes</taxon>
        <taxon>Thelephorales</taxon>
        <taxon>Thelephoraceae</taxon>
        <taxon>Thelephora</taxon>
    </lineage>
</organism>